<reference evidence="2 3" key="1">
    <citation type="submission" date="2019-07" db="EMBL/GenBank/DDBJ databases">
        <title>Genome assembly of two rare yeast pathogens: Diutina rugosa and Trichomonascus ciferrii.</title>
        <authorList>
            <person name="Mixao V."/>
            <person name="Saus E."/>
            <person name="Hansen A."/>
            <person name="Lass-Flor C."/>
            <person name="Gabaldon T."/>
        </authorList>
    </citation>
    <scope>NUCLEOTIDE SEQUENCE [LARGE SCALE GENOMIC DNA]</scope>
    <source>
        <strain evidence="2 3">CBS 613</strain>
    </source>
</reference>
<proteinExistence type="predicted"/>
<comment type="caution">
    <text evidence="2">The sequence shown here is derived from an EMBL/GenBank/DDBJ whole genome shotgun (WGS) entry which is preliminary data.</text>
</comment>
<dbReference type="EMBL" id="SWFT01000149">
    <property type="protein sequence ID" value="KAA8898161.1"/>
    <property type="molecule type" value="Genomic_DNA"/>
</dbReference>
<feature type="compositionally biased region" description="Polar residues" evidence="1">
    <location>
        <begin position="388"/>
        <end position="404"/>
    </location>
</feature>
<dbReference type="GeneID" id="54783667"/>
<dbReference type="Proteomes" id="UP000449547">
    <property type="component" value="Unassembled WGS sequence"/>
</dbReference>
<dbReference type="RefSeq" id="XP_034010418.1">
    <property type="nucleotide sequence ID" value="XM_034157952.1"/>
</dbReference>
<dbReference type="AlphaFoldDB" id="A0A642UFW3"/>
<accession>A0A642UFW3</accession>
<feature type="region of interest" description="Disordered" evidence="1">
    <location>
        <begin position="341"/>
        <end position="421"/>
    </location>
</feature>
<dbReference type="OrthoDB" id="3993941at2759"/>
<dbReference type="VEuPathDB" id="FungiDB:DIURU_005016"/>
<feature type="region of interest" description="Disordered" evidence="1">
    <location>
        <begin position="37"/>
        <end position="70"/>
    </location>
</feature>
<evidence type="ECO:0000256" key="1">
    <source>
        <dbReference type="SAM" id="MobiDB-lite"/>
    </source>
</evidence>
<evidence type="ECO:0000313" key="3">
    <source>
        <dbReference type="Proteomes" id="UP000449547"/>
    </source>
</evidence>
<feature type="compositionally biased region" description="Acidic residues" evidence="1">
    <location>
        <begin position="345"/>
        <end position="354"/>
    </location>
</feature>
<keyword evidence="3" id="KW-1185">Reference proteome</keyword>
<protein>
    <submittedName>
        <fullName evidence="2">Uncharacterized protein</fullName>
    </submittedName>
</protein>
<name>A0A642UFW3_DIURU</name>
<feature type="compositionally biased region" description="Polar residues" evidence="1">
    <location>
        <begin position="411"/>
        <end position="421"/>
    </location>
</feature>
<gene>
    <name evidence="2" type="ORF">DIURU_005016</name>
</gene>
<sequence>MFDTAATPYPPHHLFQLRLAGTSSAMSVYESISLASTRHGATRVRRGGADSTASSNPSLPPQLLEEDHKHTARESQLFANPDRLDQTSAKLSTVPETNVASLERSTQNPLKYLDHKRQVLDNELAHNIELHSAAAEKGEGNLGRLRSMLKQNYHQLSETHVALGELYESEVKRVNDVLARLAEWNSSRQLLLKDISTIKSPTSEEGAKLASLLDHSSEIDDDITLIQQKLEALIKKKQVVNQEIVKTYSVLESRTSKQVEQFKHLEQDGKDVILSYLASTGIANAEEYCKVTPVDVTFTTAYRTHHQPAKHEPITSLASSGDGRNLLGSDISDKAVMINLQSDNDGSEDDDDELLIPSSRSGTIASSGIGMKPYDPTAMESPKPASVGSVSQPATTDNATSSLPTGVAAATTPSDDSNSPPNLLEEMNHDHGATPYQQGYFVGAQKAQSIRHKVSEFIRQLLNSYAEAHSTRPVPNKSAEPRPYEDYGNTITQKLDYDYIKRLLEAKRDEFQNGISIVSSRAIQYHRYSTLWTSFIKILSDQEGKLATQISQSQLLEKGHDNPNQHFSQILRSAISQMKLRIDADEPNDPIILKPISAEIRATARALGLVEQKSSEDILQEFKLDTLS</sequence>
<evidence type="ECO:0000313" key="2">
    <source>
        <dbReference type="EMBL" id="KAA8898161.1"/>
    </source>
</evidence>
<organism evidence="2 3">
    <name type="scientific">Diutina rugosa</name>
    <name type="common">Yeast</name>
    <name type="synonym">Candida rugosa</name>
    <dbReference type="NCBI Taxonomy" id="5481"/>
    <lineage>
        <taxon>Eukaryota</taxon>
        <taxon>Fungi</taxon>
        <taxon>Dikarya</taxon>
        <taxon>Ascomycota</taxon>
        <taxon>Saccharomycotina</taxon>
        <taxon>Pichiomycetes</taxon>
        <taxon>Debaryomycetaceae</taxon>
        <taxon>Diutina</taxon>
    </lineage>
</organism>